<protein>
    <recommendedName>
        <fullName evidence="3">Methyltransferase type 11 domain-containing protein</fullName>
    </recommendedName>
</protein>
<dbReference type="Gene3D" id="3.40.50.150">
    <property type="entry name" value="Vaccinia Virus protein VP39"/>
    <property type="match status" value="1"/>
</dbReference>
<name>A0A0C1Z7M7_9BACT</name>
<dbReference type="PANTHER" id="PTHR37211:SF1">
    <property type="entry name" value="EXPRESSED PROTEIN"/>
    <property type="match status" value="1"/>
</dbReference>
<comment type="caution">
    <text evidence="1">The sequence shown here is derived from an EMBL/GenBank/DDBJ whole genome shotgun (WGS) entry which is preliminary data.</text>
</comment>
<dbReference type="InterPro" id="IPR029063">
    <property type="entry name" value="SAM-dependent_MTases_sf"/>
</dbReference>
<dbReference type="PANTHER" id="PTHR37211">
    <property type="entry name" value="EXPRESSED PROTEIN"/>
    <property type="match status" value="1"/>
</dbReference>
<sequence>MAKQKRPRGRAATADRHELYELSVQDPPSEVAFTTSTFRKLRGREAMSVREDFCGTAVFSLAWVMSDPQRTAIGVDLDRETLMWGLEKRIRPAGGDYESRLTLRNGNVLEPSAPLVDVAVGFNFSYWCFDTRDALRSYFEAARAGLAADGVLYLDAYGGTEVCMHDVNEREVQDDAGVINGGESFIYAWEQVDFNPLTSHMDCAIHFEFEDESRIDNAFTYSWRVWSLIELSELLQEAGFTNVRIWSEDEDEDGEGLGTYHEVDDLDNEGVWWVYISAENC</sequence>
<proteinExistence type="predicted"/>
<dbReference type="EMBL" id="JMCC02000090">
    <property type="protein sequence ID" value="KIG13644.1"/>
    <property type="molecule type" value="Genomic_DNA"/>
</dbReference>
<dbReference type="Gene3D" id="2.20.25.110">
    <property type="entry name" value="S-adenosyl-L-methionine-dependent methyltransferases"/>
    <property type="match status" value="1"/>
</dbReference>
<dbReference type="Proteomes" id="UP000031599">
    <property type="component" value="Unassembled WGS sequence"/>
</dbReference>
<organism evidence="1 2">
    <name type="scientific">Enhygromyxa salina</name>
    <dbReference type="NCBI Taxonomy" id="215803"/>
    <lineage>
        <taxon>Bacteria</taxon>
        <taxon>Pseudomonadati</taxon>
        <taxon>Myxococcota</taxon>
        <taxon>Polyangia</taxon>
        <taxon>Nannocystales</taxon>
        <taxon>Nannocystaceae</taxon>
        <taxon>Enhygromyxa</taxon>
    </lineage>
</organism>
<evidence type="ECO:0000313" key="2">
    <source>
        <dbReference type="Proteomes" id="UP000031599"/>
    </source>
</evidence>
<dbReference type="AlphaFoldDB" id="A0A0C1Z7M7"/>
<reference evidence="1 2" key="1">
    <citation type="submission" date="2014-12" db="EMBL/GenBank/DDBJ databases">
        <title>Genome assembly of Enhygromyxa salina DSM 15201.</title>
        <authorList>
            <person name="Sharma G."/>
            <person name="Subramanian S."/>
        </authorList>
    </citation>
    <scope>NUCLEOTIDE SEQUENCE [LARGE SCALE GENOMIC DNA]</scope>
    <source>
        <strain evidence="1 2">DSM 15201</strain>
    </source>
</reference>
<gene>
    <name evidence="1" type="ORF">DB30_07852</name>
</gene>
<evidence type="ECO:0008006" key="3">
    <source>
        <dbReference type="Google" id="ProtNLM"/>
    </source>
</evidence>
<evidence type="ECO:0000313" key="1">
    <source>
        <dbReference type="EMBL" id="KIG13644.1"/>
    </source>
</evidence>
<dbReference type="RefSeq" id="WP_052555263.1">
    <property type="nucleotide sequence ID" value="NZ_JMCC02000090.1"/>
</dbReference>
<accession>A0A0C1Z7M7</accession>
<dbReference type="SUPFAM" id="SSF53335">
    <property type="entry name" value="S-adenosyl-L-methionine-dependent methyltransferases"/>
    <property type="match status" value="1"/>
</dbReference>